<dbReference type="RefSeq" id="WP_074201659.1">
    <property type="nucleotide sequence ID" value="NZ_FSRE01000003.1"/>
</dbReference>
<dbReference type="Pfam" id="PF07021">
    <property type="entry name" value="MetW"/>
    <property type="match status" value="1"/>
</dbReference>
<reference evidence="1 2" key="1">
    <citation type="submission" date="2016-11" db="EMBL/GenBank/DDBJ databases">
        <authorList>
            <person name="Jaros S."/>
            <person name="Januszkiewicz K."/>
            <person name="Wedrychowicz H."/>
        </authorList>
    </citation>
    <scope>NUCLEOTIDE SEQUENCE [LARGE SCALE GENOMIC DNA]</scope>
    <source>
        <strain evidence="1 2">DSM 17737</strain>
    </source>
</reference>
<dbReference type="AlphaFoldDB" id="A0A1N6GLM2"/>
<dbReference type="InterPro" id="IPR029063">
    <property type="entry name" value="SAM-dependent_MTases_sf"/>
</dbReference>
<dbReference type="CDD" id="cd02440">
    <property type="entry name" value="AdoMet_MTases"/>
    <property type="match status" value="1"/>
</dbReference>
<gene>
    <name evidence="1" type="ORF">SAMN05443662_1399</name>
</gene>
<proteinExistence type="predicted"/>
<dbReference type="SUPFAM" id="SSF53335">
    <property type="entry name" value="S-adenosyl-L-methionine-dependent methyltransferases"/>
    <property type="match status" value="1"/>
</dbReference>
<accession>A0A1N6GLM2</accession>
<dbReference type="Proteomes" id="UP000198461">
    <property type="component" value="Unassembled WGS sequence"/>
</dbReference>
<dbReference type="EMBL" id="FSRE01000003">
    <property type="protein sequence ID" value="SIO08391.1"/>
    <property type="molecule type" value="Genomic_DNA"/>
</dbReference>
<dbReference type="Gene3D" id="3.40.50.150">
    <property type="entry name" value="Vaccinia Virus protein VP39"/>
    <property type="match status" value="1"/>
</dbReference>
<protein>
    <submittedName>
        <fullName evidence="1">Methionine biosynthesis protein MetW</fullName>
    </submittedName>
</protein>
<name>A0A1N6GLM2_9GAMM</name>
<sequence>MSSENRTLSPEFQLISSWIEPNSRVLDLGCGDGTLLAHLQSARNASGYGMELDPNLVIESIKNGINVIQSDLNKKSLLDYFDEDSFDYVIMTQALQVVDRPDLLLDEMLTIGKQSIVTFPNFGYWKNRVQLMFSGRMPETETLPYHWYDTPNIHLCTFKDFEALCAKKGFEIVRRAVVDQQHQTSLGMTLFPNLLGQIALYQIRRKDRSNG</sequence>
<dbReference type="NCBIfam" id="TIGR02081">
    <property type="entry name" value="metW"/>
    <property type="match status" value="1"/>
</dbReference>
<dbReference type="OrthoDB" id="9792690at2"/>
<evidence type="ECO:0000313" key="2">
    <source>
        <dbReference type="Proteomes" id="UP000198461"/>
    </source>
</evidence>
<dbReference type="STRING" id="364032.SAMN05443662_1399"/>
<organism evidence="1 2">
    <name type="scientific">Sulfurivirga caldicuralii</name>
    <dbReference type="NCBI Taxonomy" id="364032"/>
    <lineage>
        <taxon>Bacteria</taxon>
        <taxon>Pseudomonadati</taxon>
        <taxon>Pseudomonadota</taxon>
        <taxon>Gammaproteobacteria</taxon>
        <taxon>Thiotrichales</taxon>
        <taxon>Piscirickettsiaceae</taxon>
        <taxon>Sulfurivirga</taxon>
    </lineage>
</organism>
<evidence type="ECO:0000313" key="1">
    <source>
        <dbReference type="EMBL" id="SIO08391.1"/>
    </source>
</evidence>
<keyword evidence="2" id="KW-1185">Reference proteome</keyword>
<dbReference type="InterPro" id="IPR010743">
    <property type="entry name" value="Methionine_synth_MetW"/>
</dbReference>